<organism evidence="1 2">
    <name type="scientific">Clostridium fungisolvens</name>
    <dbReference type="NCBI Taxonomy" id="1604897"/>
    <lineage>
        <taxon>Bacteria</taxon>
        <taxon>Bacillati</taxon>
        <taxon>Bacillota</taxon>
        <taxon>Clostridia</taxon>
        <taxon>Eubacteriales</taxon>
        <taxon>Clostridiaceae</taxon>
        <taxon>Clostridium</taxon>
    </lineage>
</organism>
<dbReference type="EMBL" id="BLZR01000001">
    <property type="protein sequence ID" value="GFP74623.1"/>
    <property type="molecule type" value="Genomic_DNA"/>
</dbReference>
<proteinExistence type="predicted"/>
<sequence length="158" mass="18369">MRSINVYKEIVFSNLIKISLNGCKDDIIPEVKSFYSCLKEKGIDTYPQIATNKMVKSVNDVSVEESEIYVVSSEDGLKKVEGLYKTYEELMWENVVMLEYNGVLLEFQNAVKELKQYIEKNNMKTISGFYTYIPHEIKGSDIFSRKIDMNCFVKIEQE</sequence>
<dbReference type="Proteomes" id="UP000580568">
    <property type="component" value="Unassembled WGS sequence"/>
</dbReference>
<accession>A0A6V8SID0</accession>
<comment type="caution">
    <text evidence="1">The sequence shown here is derived from an EMBL/GenBank/DDBJ whole genome shotgun (WGS) entry which is preliminary data.</text>
</comment>
<evidence type="ECO:0000313" key="1">
    <source>
        <dbReference type="EMBL" id="GFP74623.1"/>
    </source>
</evidence>
<dbReference type="RefSeq" id="WP_183276177.1">
    <property type="nucleotide sequence ID" value="NZ_BLZR01000001.1"/>
</dbReference>
<protein>
    <submittedName>
        <fullName evidence="1">Uncharacterized protein</fullName>
    </submittedName>
</protein>
<keyword evidence="2" id="KW-1185">Reference proteome</keyword>
<evidence type="ECO:0000313" key="2">
    <source>
        <dbReference type="Proteomes" id="UP000580568"/>
    </source>
</evidence>
<reference evidence="1 2" key="1">
    <citation type="submission" date="2020-07" db="EMBL/GenBank/DDBJ databases">
        <title>A new beta-1,3-glucan-decomposing anaerobic bacterium isolated from anoxic soil subjected to biological soil disinfestation.</title>
        <authorList>
            <person name="Ueki A."/>
            <person name="Tonouchi A."/>
        </authorList>
    </citation>
    <scope>NUCLEOTIDE SEQUENCE [LARGE SCALE GENOMIC DNA]</scope>
    <source>
        <strain evidence="1 2">TW1</strain>
    </source>
</reference>
<gene>
    <name evidence="1" type="ORF">bsdtw1_00678</name>
</gene>
<name>A0A6V8SID0_9CLOT</name>
<dbReference type="AlphaFoldDB" id="A0A6V8SID0"/>